<feature type="transmembrane region" description="Helical" evidence="1">
    <location>
        <begin position="81"/>
        <end position="106"/>
    </location>
</feature>
<feature type="transmembrane region" description="Helical" evidence="1">
    <location>
        <begin position="48"/>
        <end position="69"/>
    </location>
</feature>
<evidence type="ECO:0000256" key="1">
    <source>
        <dbReference type="SAM" id="Phobius"/>
    </source>
</evidence>
<proteinExistence type="predicted"/>
<comment type="caution">
    <text evidence="2">The sequence shown here is derived from an EMBL/GenBank/DDBJ whole genome shotgun (WGS) entry which is preliminary data.</text>
</comment>
<keyword evidence="3" id="KW-1185">Reference proteome</keyword>
<gene>
    <name evidence="2" type="ORF">H2O64_19360</name>
</gene>
<dbReference type="RefSeq" id="WP_187563884.1">
    <property type="nucleotide sequence ID" value="NZ_JACGWS010000014.1"/>
</dbReference>
<keyword evidence="1" id="KW-0812">Transmembrane</keyword>
<name>A0ABR7QE52_9FLAO</name>
<dbReference type="EMBL" id="JACGWS010000014">
    <property type="protein sequence ID" value="MBC8756841.1"/>
    <property type="molecule type" value="Genomic_DNA"/>
</dbReference>
<feature type="transmembrane region" description="Helical" evidence="1">
    <location>
        <begin position="126"/>
        <end position="149"/>
    </location>
</feature>
<organism evidence="2 3">
    <name type="scientific">Kordia aestuariivivens</name>
    <dbReference type="NCBI Taxonomy" id="2759037"/>
    <lineage>
        <taxon>Bacteria</taxon>
        <taxon>Pseudomonadati</taxon>
        <taxon>Bacteroidota</taxon>
        <taxon>Flavobacteriia</taxon>
        <taxon>Flavobacteriales</taxon>
        <taxon>Flavobacteriaceae</taxon>
        <taxon>Kordia</taxon>
    </lineage>
</organism>
<keyword evidence="1" id="KW-1133">Transmembrane helix</keyword>
<accession>A0ABR7QE52</accession>
<protein>
    <submittedName>
        <fullName evidence="2">Uncharacterized protein</fullName>
    </submittedName>
</protein>
<reference evidence="2 3" key="1">
    <citation type="submission" date="2020-07" db="EMBL/GenBank/DDBJ databases">
        <title>Description of Kordia aestuariivivens sp. nov., isolated from a tidal flat.</title>
        <authorList>
            <person name="Park S."/>
            <person name="Yoon J.-H."/>
        </authorList>
    </citation>
    <scope>NUCLEOTIDE SEQUENCE [LARGE SCALE GENOMIC DNA]</scope>
    <source>
        <strain evidence="2 3">YSTF-M3</strain>
    </source>
</reference>
<feature type="transmembrane region" description="Helical" evidence="1">
    <location>
        <begin position="5"/>
        <end position="28"/>
    </location>
</feature>
<dbReference type="Proteomes" id="UP000619238">
    <property type="component" value="Unassembled WGS sequence"/>
</dbReference>
<sequence length="161" mass="18269">MKKELLYLACVILGIILIDGLQFGFDIFSGDTTIDFNVHDTYFVTSTVYVAVFSILLLTSAIYFARLVFTRFKNKFANYTFLVCNALLILSLILICIFLGDFNALIRGDVNETTTREFATSMNKVIANLLYSAYFAIILALFLEIIVIFKTRRLHQDASTI</sequence>
<evidence type="ECO:0000313" key="3">
    <source>
        <dbReference type="Proteomes" id="UP000619238"/>
    </source>
</evidence>
<keyword evidence="1" id="KW-0472">Membrane</keyword>
<evidence type="ECO:0000313" key="2">
    <source>
        <dbReference type="EMBL" id="MBC8756841.1"/>
    </source>
</evidence>